<accession>A0A839EGC9</accession>
<organism evidence="1 2">
    <name type="scientific">Phyllobacterium myrsinacearum</name>
    <dbReference type="NCBI Taxonomy" id="28101"/>
    <lineage>
        <taxon>Bacteria</taxon>
        <taxon>Pseudomonadati</taxon>
        <taxon>Pseudomonadota</taxon>
        <taxon>Alphaproteobacteria</taxon>
        <taxon>Hyphomicrobiales</taxon>
        <taxon>Phyllobacteriaceae</taxon>
        <taxon>Phyllobacterium</taxon>
    </lineage>
</organism>
<keyword evidence="2" id="KW-1185">Reference proteome</keyword>
<dbReference type="AlphaFoldDB" id="A0A839EGC9"/>
<reference evidence="1 2" key="1">
    <citation type="submission" date="2020-07" db="EMBL/GenBank/DDBJ databases">
        <title>Genomic Encyclopedia of Type Strains, Phase IV (KMG-V): Genome sequencing to study the core and pangenomes of soil and plant-associated prokaryotes.</title>
        <authorList>
            <person name="Whitman W."/>
        </authorList>
    </citation>
    <scope>NUCLEOTIDE SEQUENCE [LARGE SCALE GENOMIC DNA]</scope>
    <source>
        <strain evidence="1 2">AN3</strain>
    </source>
</reference>
<name>A0A839EGC9_9HYPH</name>
<evidence type="ECO:0000313" key="2">
    <source>
        <dbReference type="Proteomes" id="UP000549052"/>
    </source>
</evidence>
<dbReference type="Proteomes" id="UP000549052">
    <property type="component" value="Unassembled WGS sequence"/>
</dbReference>
<proteinExistence type="predicted"/>
<protein>
    <submittedName>
        <fullName evidence="1">Uncharacterized protein</fullName>
    </submittedName>
</protein>
<dbReference type="RefSeq" id="WP_182549695.1">
    <property type="nucleotide sequence ID" value="NZ_JACGXN010000003.1"/>
</dbReference>
<gene>
    <name evidence="1" type="ORF">FHW16_002739</name>
</gene>
<comment type="caution">
    <text evidence="1">The sequence shown here is derived from an EMBL/GenBank/DDBJ whole genome shotgun (WGS) entry which is preliminary data.</text>
</comment>
<evidence type="ECO:0000313" key="1">
    <source>
        <dbReference type="EMBL" id="MBA8879021.1"/>
    </source>
</evidence>
<dbReference type="EMBL" id="JACGXN010000003">
    <property type="protein sequence ID" value="MBA8879021.1"/>
    <property type="molecule type" value="Genomic_DNA"/>
</dbReference>
<sequence length="238" mass="25195">MSYQYHIIIKNMSARNMSFYAFQKQATFTNSGISPNVLASSLACGLLAPNSSSGAQLEFGFDEQIYVGAKSNTALSTATMLDANIFLTAAADTTGVTAAIQPIELTTTTPTQTVDNYSVMTTSPLGLSAPHYQTNLNAGHFGVEIPTYAASTAAELYCGCAAINQDGSITLSSFITPVPNSQLYCAPEAVFYVQTGSFPVGQIIPYTTEQAAECDFTSGYSVINVTYENDGFFTTIGS</sequence>